<dbReference type="InterPro" id="IPR003587">
    <property type="entry name" value="Hint_dom_N"/>
</dbReference>
<name>A0A6C0LPE6_9ZZZZ</name>
<evidence type="ECO:0000256" key="3">
    <source>
        <dbReference type="ARBA" id="ARBA00023000"/>
    </source>
</evidence>
<dbReference type="InterPro" id="IPR036844">
    <property type="entry name" value="Hint_dom_sf"/>
</dbReference>
<evidence type="ECO:0000256" key="1">
    <source>
        <dbReference type="ARBA" id="ARBA00009303"/>
    </source>
</evidence>
<feature type="region of interest" description="Disordered" evidence="4">
    <location>
        <begin position="1"/>
        <end position="36"/>
    </location>
</feature>
<organism evidence="6">
    <name type="scientific">viral metagenome</name>
    <dbReference type="NCBI Taxonomy" id="1070528"/>
    <lineage>
        <taxon>unclassified sequences</taxon>
        <taxon>metagenomes</taxon>
        <taxon>organismal metagenomes</taxon>
    </lineage>
</organism>
<dbReference type="InterPro" id="IPR027434">
    <property type="entry name" value="Homing_endonucl"/>
</dbReference>
<dbReference type="GO" id="GO:0009263">
    <property type="term" value="P:deoxyribonucleotide biosynthetic process"/>
    <property type="evidence" value="ECO:0007669"/>
    <property type="project" value="InterPro"/>
</dbReference>
<evidence type="ECO:0000256" key="2">
    <source>
        <dbReference type="ARBA" id="ARBA00022813"/>
    </source>
</evidence>
<dbReference type="CDD" id="cd01049">
    <property type="entry name" value="RNRR2"/>
    <property type="match status" value="2"/>
</dbReference>
<dbReference type="PANTHER" id="PTHR23409">
    <property type="entry name" value="RIBONUCLEOSIDE-DIPHOSPHATE REDUCTASE SMALL CHAIN"/>
    <property type="match status" value="1"/>
</dbReference>
<evidence type="ECO:0000313" key="6">
    <source>
        <dbReference type="EMBL" id="QHU31621.1"/>
    </source>
</evidence>
<sequence>MKSQGKVPAMSSSPVTEAPQIVVPRRRATSVDSGSLGARGVNAKEEAFQIITKRRFPKTEPILQPNPNRFVLFPIANQKVWEMYKKAEGSFWTAEELDLSRDRKDWDSLNKDERHFISHVLAFFAASDGIVNENLAMNFMKQVQIPEARCFYGFQIAMENIHCVTPETPILTKTGYFPIGTLTDTAVDVWNGSEFSNVTVRKTSDSSKIYRVHLDNGMSLDCTDGHKWLVRVGPVLHPERCHEERIITKDLKVDDILMGWETPIVDISDIDEFKNPYTHGFFCGDGNYVNEYPFVRLYGEKKNLLEHLVVSKSRIDGDITACYLTNCINKPKFFVPINYSIDTKLRWLEGYADADGCAKLSVGGDTSIQIGCVQLDYLKNVQLMLTTLGIVTNIKLNREECEKLMPDGKGGEKNYSCKAIYVLYITCNAVQKLRAIGFSPKRLVLSTNPVSEKKKLIRIKGVEDLNKMSPTYCFNEPIHHKGVFNGILTGQSEVYSLLIDTYIKDQTEKTHLLKAIETIPCVKKKAEWAIQWMESDEADFASRLMAFAAVEGIFFSGAFCSIFWLKERGLMPGLTTSNEFISRDEGMHTEFACLLYSMLQTKLSKTKAHKMIREAVKCEKEFIIDALPCALIGMNSKMMSQYLEFVADRLLVQLGYPKIWNTANPFPFMERISLEGKDNFFEKRVSNYSKAGVGRTTEQMTFATDAEF</sequence>
<dbReference type="InterPro" id="IPR006141">
    <property type="entry name" value="Intein_N"/>
</dbReference>
<dbReference type="SUPFAM" id="SSF47240">
    <property type="entry name" value="Ferritin-like"/>
    <property type="match status" value="2"/>
</dbReference>
<dbReference type="InterPro" id="IPR000358">
    <property type="entry name" value="RNR_small_fam"/>
</dbReference>
<dbReference type="PROSITE" id="PS50817">
    <property type="entry name" value="INTEIN_N_TER"/>
    <property type="match status" value="1"/>
</dbReference>
<dbReference type="SUPFAM" id="SSF51294">
    <property type="entry name" value="Hedgehog/intein (Hint) domain"/>
    <property type="match status" value="1"/>
</dbReference>
<dbReference type="GO" id="GO:0016491">
    <property type="term" value="F:oxidoreductase activity"/>
    <property type="evidence" value="ECO:0007669"/>
    <property type="project" value="InterPro"/>
</dbReference>
<dbReference type="InterPro" id="IPR012348">
    <property type="entry name" value="RNR-like"/>
</dbReference>
<dbReference type="Gene3D" id="1.10.620.20">
    <property type="entry name" value="Ribonucleotide Reductase, subunit A"/>
    <property type="match status" value="2"/>
</dbReference>
<dbReference type="PANTHER" id="PTHR23409:SF18">
    <property type="entry name" value="RIBONUCLEOSIDE-DIPHOSPHATE REDUCTASE SUBUNIT M2"/>
    <property type="match status" value="1"/>
</dbReference>
<comment type="similarity">
    <text evidence="1">Belongs to the ribonucleoside diphosphate reductase small chain family.</text>
</comment>
<keyword evidence="2" id="KW-0068">Autocatalytic cleavage</keyword>
<keyword evidence="3" id="KW-0651">Protein splicing</keyword>
<proteinExistence type="inferred from homology"/>
<dbReference type="Gene3D" id="2.170.16.10">
    <property type="entry name" value="Hedgehog/Intein (Hint) domain"/>
    <property type="match status" value="1"/>
</dbReference>
<dbReference type="InterPro" id="IPR009078">
    <property type="entry name" value="Ferritin-like_SF"/>
</dbReference>
<accession>A0A6C0LPE6</accession>
<dbReference type="Gene3D" id="3.10.28.10">
    <property type="entry name" value="Homing endonucleases"/>
    <property type="match status" value="1"/>
</dbReference>
<dbReference type="SUPFAM" id="SSF55608">
    <property type="entry name" value="Homing endonucleases"/>
    <property type="match status" value="1"/>
</dbReference>
<protein>
    <recommendedName>
        <fullName evidence="5">Hint domain-containing protein</fullName>
    </recommendedName>
</protein>
<evidence type="ECO:0000259" key="5">
    <source>
        <dbReference type="SMART" id="SM00306"/>
    </source>
</evidence>
<feature type="domain" description="Hint" evidence="5">
    <location>
        <begin position="161"/>
        <end position="261"/>
    </location>
</feature>
<dbReference type="CDD" id="cd00081">
    <property type="entry name" value="Hint"/>
    <property type="match status" value="1"/>
</dbReference>
<dbReference type="GO" id="GO:0004519">
    <property type="term" value="F:endonuclease activity"/>
    <property type="evidence" value="ECO:0007669"/>
    <property type="project" value="InterPro"/>
</dbReference>
<dbReference type="NCBIfam" id="TIGR01445">
    <property type="entry name" value="intein_Nterm"/>
    <property type="match status" value="1"/>
</dbReference>
<reference evidence="6" key="1">
    <citation type="journal article" date="2020" name="Nature">
        <title>Giant virus diversity and host interactions through global metagenomics.</title>
        <authorList>
            <person name="Schulz F."/>
            <person name="Roux S."/>
            <person name="Paez-Espino D."/>
            <person name="Jungbluth S."/>
            <person name="Walsh D.A."/>
            <person name="Denef V.J."/>
            <person name="McMahon K.D."/>
            <person name="Konstantinidis K.T."/>
            <person name="Eloe-Fadrosh E.A."/>
            <person name="Kyrpides N.C."/>
            <person name="Woyke T."/>
        </authorList>
    </citation>
    <scope>NUCLEOTIDE SEQUENCE</scope>
    <source>
        <strain evidence="6">GVMAG-M-3300027963-41</strain>
    </source>
</reference>
<dbReference type="Pfam" id="PF00268">
    <property type="entry name" value="Ribonuc_red_sm"/>
    <property type="match status" value="2"/>
</dbReference>
<dbReference type="GO" id="GO:0016539">
    <property type="term" value="P:intein-mediated protein splicing"/>
    <property type="evidence" value="ECO:0007669"/>
    <property type="project" value="InterPro"/>
</dbReference>
<evidence type="ECO:0000256" key="4">
    <source>
        <dbReference type="SAM" id="MobiDB-lite"/>
    </source>
</evidence>
<dbReference type="AlphaFoldDB" id="A0A6C0LPE6"/>
<dbReference type="SMART" id="SM00306">
    <property type="entry name" value="HintN"/>
    <property type="match status" value="1"/>
</dbReference>
<dbReference type="InterPro" id="IPR033909">
    <property type="entry name" value="RNR_small"/>
</dbReference>
<dbReference type="EMBL" id="MN740532">
    <property type="protein sequence ID" value="QHU31621.1"/>
    <property type="molecule type" value="Genomic_DNA"/>
</dbReference>
<dbReference type="InterPro" id="IPR004860">
    <property type="entry name" value="LAGLIDADG_dom"/>
</dbReference>
<dbReference type="Pfam" id="PF14528">
    <property type="entry name" value="LAGLIDADG_3"/>
    <property type="match status" value="1"/>
</dbReference>